<protein>
    <submittedName>
        <fullName evidence="1">Uncharacterized protein</fullName>
    </submittedName>
</protein>
<proteinExistence type="predicted"/>
<gene>
    <name evidence="1" type="ORF">CYLTODRAFT_494470</name>
</gene>
<keyword evidence="2" id="KW-1185">Reference proteome</keyword>
<dbReference type="Proteomes" id="UP000054007">
    <property type="component" value="Unassembled WGS sequence"/>
</dbReference>
<dbReference type="AlphaFoldDB" id="A0A0D7AZK4"/>
<reference evidence="1 2" key="1">
    <citation type="journal article" date="2015" name="Fungal Genet. Biol.">
        <title>Evolution of novel wood decay mechanisms in Agaricales revealed by the genome sequences of Fistulina hepatica and Cylindrobasidium torrendii.</title>
        <authorList>
            <person name="Floudas D."/>
            <person name="Held B.W."/>
            <person name="Riley R."/>
            <person name="Nagy L.G."/>
            <person name="Koehler G."/>
            <person name="Ransdell A.S."/>
            <person name="Younus H."/>
            <person name="Chow J."/>
            <person name="Chiniquy J."/>
            <person name="Lipzen A."/>
            <person name="Tritt A."/>
            <person name="Sun H."/>
            <person name="Haridas S."/>
            <person name="LaButti K."/>
            <person name="Ohm R.A."/>
            <person name="Kues U."/>
            <person name="Blanchette R.A."/>
            <person name="Grigoriev I.V."/>
            <person name="Minto R.E."/>
            <person name="Hibbett D.S."/>
        </authorList>
    </citation>
    <scope>NUCLEOTIDE SEQUENCE [LARGE SCALE GENOMIC DNA]</scope>
    <source>
        <strain evidence="1 2">FP15055 ss-10</strain>
    </source>
</reference>
<evidence type="ECO:0000313" key="1">
    <source>
        <dbReference type="EMBL" id="KIY62686.1"/>
    </source>
</evidence>
<name>A0A0D7AZK4_9AGAR</name>
<accession>A0A0D7AZK4</accession>
<organism evidence="1 2">
    <name type="scientific">Cylindrobasidium torrendii FP15055 ss-10</name>
    <dbReference type="NCBI Taxonomy" id="1314674"/>
    <lineage>
        <taxon>Eukaryota</taxon>
        <taxon>Fungi</taxon>
        <taxon>Dikarya</taxon>
        <taxon>Basidiomycota</taxon>
        <taxon>Agaricomycotina</taxon>
        <taxon>Agaricomycetes</taxon>
        <taxon>Agaricomycetidae</taxon>
        <taxon>Agaricales</taxon>
        <taxon>Marasmiineae</taxon>
        <taxon>Physalacriaceae</taxon>
        <taxon>Cylindrobasidium</taxon>
    </lineage>
</organism>
<sequence>MTTTLILPVERNSVDRDLFYTSKPPRFLARNTVPPSLKTHLDGQRCPRYYLGWPFDLDDLADRGVPDATSAVFKATAAWIQQRPKDSSCPIGPHKAFIKYAYEMETCLWFVYITDNTDDTSLAYAHDEEYLKKMRELLPVFANDELIWIRSNVRR</sequence>
<evidence type="ECO:0000313" key="2">
    <source>
        <dbReference type="Proteomes" id="UP000054007"/>
    </source>
</evidence>
<dbReference type="EMBL" id="KN880757">
    <property type="protein sequence ID" value="KIY62686.1"/>
    <property type="molecule type" value="Genomic_DNA"/>
</dbReference>